<dbReference type="PANTHER" id="PTHR30027">
    <property type="entry name" value="RIBOSOMAL RNA SMALL SUBUNIT METHYLTRANSFERASE E"/>
    <property type="match status" value="1"/>
</dbReference>
<evidence type="ECO:0000259" key="11">
    <source>
        <dbReference type="Pfam" id="PF04452"/>
    </source>
</evidence>
<dbReference type="SUPFAM" id="SSF88697">
    <property type="entry name" value="PUA domain-like"/>
    <property type="match status" value="1"/>
</dbReference>
<dbReference type="NCBIfam" id="NF008702">
    <property type="entry name" value="PRK11713.6-1"/>
    <property type="match status" value="1"/>
</dbReference>
<comment type="function">
    <text evidence="8 10">Specifically methylates the N3 position of the uracil ring of uridine 1498 (m3U1498) in 16S rRNA. Acts on the fully assembled 30S ribosomal subunit.</text>
</comment>
<evidence type="ECO:0000256" key="7">
    <source>
        <dbReference type="ARBA" id="ARBA00022691"/>
    </source>
</evidence>
<evidence type="ECO:0000256" key="4">
    <source>
        <dbReference type="ARBA" id="ARBA00022552"/>
    </source>
</evidence>
<keyword evidence="14" id="KW-1185">Reference proteome</keyword>
<evidence type="ECO:0000256" key="2">
    <source>
        <dbReference type="ARBA" id="ARBA00005528"/>
    </source>
</evidence>
<dbReference type="AlphaFoldDB" id="A0A4R2NY42"/>
<dbReference type="Pfam" id="PF04452">
    <property type="entry name" value="Methyltrans_RNA"/>
    <property type="match status" value="1"/>
</dbReference>
<keyword evidence="6 10" id="KW-0808">Transferase</keyword>
<dbReference type="InterPro" id="IPR046887">
    <property type="entry name" value="RsmE_PUA-like"/>
</dbReference>
<evidence type="ECO:0000256" key="10">
    <source>
        <dbReference type="PIRNR" id="PIRNR015601"/>
    </source>
</evidence>
<dbReference type="OrthoDB" id="9815641at2"/>
<dbReference type="Pfam" id="PF20260">
    <property type="entry name" value="PUA_4"/>
    <property type="match status" value="1"/>
</dbReference>
<evidence type="ECO:0000256" key="1">
    <source>
        <dbReference type="ARBA" id="ARBA00004496"/>
    </source>
</evidence>
<keyword evidence="5 10" id="KW-0489">Methyltransferase</keyword>
<dbReference type="Gene3D" id="2.40.240.20">
    <property type="entry name" value="Hypothetical PUA domain-like, domain 1"/>
    <property type="match status" value="1"/>
</dbReference>
<dbReference type="InterPro" id="IPR029026">
    <property type="entry name" value="tRNA_m1G_MTases_N"/>
</dbReference>
<dbReference type="NCBIfam" id="TIGR00046">
    <property type="entry name" value="RsmE family RNA methyltransferase"/>
    <property type="match status" value="1"/>
</dbReference>
<dbReference type="InterPro" id="IPR046886">
    <property type="entry name" value="RsmE_MTase_dom"/>
</dbReference>
<dbReference type="InterPro" id="IPR029028">
    <property type="entry name" value="Alpha/beta_knot_MTases"/>
</dbReference>
<evidence type="ECO:0000256" key="6">
    <source>
        <dbReference type="ARBA" id="ARBA00022679"/>
    </source>
</evidence>
<evidence type="ECO:0000313" key="14">
    <source>
        <dbReference type="Proteomes" id="UP000294564"/>
    </source>
</evidence>
<dbReference type="GO" id="GO:0070042">
    <property type="term" value="F:rRNA (uridine-N3-)-methyltransferase activity"/>
    <property type="evidence" value="ECO:0007669"/>
    <property type="project" value="TreeGrafter"/>
</dbReference>
<evidence type="ECO:0000256" key="5">
    <source>
        <dbReference type="ARBA" id="ARBA00022603"/>
    </source>
</evidence>
<proteinExistence type="inferred from homology"/>
<evidence type="ECO:0000313" key="13">
    <source>
        <dbReference type="EMBL" id="TCP26997.1"/>
    </source>
</evidence>
<sequence>MQLFFNPNIDENTKEILFDKEESRHIIRVLRKKQGDILHITNGKGSLFSAEIIIESDKKCVVKIVDIQFKEKEWNYYLHVAIAPTKNIDRLEWFIEKATEIGIDEITPIICENSERKVVKHDRLHKIMLSAVKQSLKYTAPKLNDLTSFNDFIKNSIEGNLLIAHCNEGEKKALKSFEFTGEKITILIGPEGDFSPKETLEAIKSNFIPITLGDSRLRTETAGIVAVHSISFLH</sequence>
<reference evidence="13 14" key="1">
    <citation type="submission" date="2019-03" db="EMBL/GenBank/DDBJ databases">
        <title>Genomic Encyclopedia of Type Strains, Phase IV (KMG-IV): sequencing the most valuable type-strain genomes for metagenomic binning, comparative biology and taxonomic classification.</title>
        <authorList>
            <person name="Goeker M."/>
        </authorList>
    </citation>
    <scope>NUCLEOTIDE SEQUENCE [LARGE SCALE GENOMIC DNA]</scope>
    <source>
        <strain evidence="13 14">DSM 14836</strain>
    </source>
</reference>
<dbReference type="CDD" id="cd18084">
    <property type="entry name" value="RsmE-like"/>
    <property type="match status" value="1"/>
</dbReference>
<comment type="similarity">
    <text evidence="2 10">Belongs to the RNA methyltransferase RsmE family.</text>
</comment>
<accession>A0A4R2NY42</accession>
<dbReference type="Proteomes" id="UP000294564">
    <property type="component" value="Unassembled WGS sequence"/>
</dbReference>
<dbReference type="RefSeq" id="WP_132793914.1">
    <property type="nucleotide sequence ID" value="NZ_SLXM01000002.1"/>
</dbReference>
<dbReference type="EMBL" id="SLXM01000002">
    <property type="protein sequence ID" value="TCP26997.1"/>
    <property type="molecule type" value="Genomic_DNA"/>
</dbReference>
<dbReference type="PIRSF" id="PIRSF015601">
    <property type="entry name" value="MTase_slr0722"/>
    <property type="match status" value="1"/>
</dbReference>
<dbReference type="PANTHER" id="PTHR30027:SF3">
    <property type="entry name" value="16S RRNA (URACIL(1498)-N(3))-METHYLTRANSFERASE"/>
    <property type="match status" value="1"/>
</dbReference>
<evidence type="ECO:0000256" key="9">
    <source>
        <dbReference type="ARBA" id="ARBA00047944"/>
    </source>
</evidence>
<dbReference type="GO" id="GO:0005737">
    <property type="term" value="C:cytoplasm"/>
    <property type="evidence" value="ECO:0007669"/>
    <property type="project" value="UniProtKB-SubCell"/>
</dbReference>
<evidence type="ECO:0000259" key="12">
    <source>
        <dbReference type="Pfam" id="PF20260"/>
    </source>
</evidence>
<dbReference type="InterPro" id="IPR015947">
    <property type="entry name" value="PUA-like_sf"/>
</dbReference>
<comment type="catalytic activity">
    <reaction evidence="9 10">
        <text>uridine(1498) in 16S rRNA + S-adenosyl-L-methionine = N(3)-methyluridine(1498) in 16S rRNA + S-adenosyl-L-homocysteine + H(+)</text>
        <dbReference type="Rhea" id="RHEA:42920"/>
        <dbReference type="Rhea" id="RHEA-COMP:10283"/>
        <dbReference type="Rhea" id="RHEA-COMP:10284"/>
        <dbReference type="ChEBI" id="CHEBI:15378"/>
        <dbReference type="ChEBI" id="CHEBI:57856"/>
        <dbReference type="ChEBI" id="CHEBI:59789"/>
        <dbReference type="ChEBI" id="CHEBI:65315"/>
        <dbReference type="ChEBI" id="CHEBI:74502"/>
        <dbReference type="EC" id="2.1.1.193"/>
    </reaction>
</comment>
<dbReference type="GO" id="GO:0070475">
    <property type="term" value="P:rRNA base methylation"/>
    <property type="evidence" value="ECO:0007669"/>
    <property type="project" value="TreeGrafter"/>
</dbReference>
<protein>
    <recommendedName>
        <fullName evidence="10">Ribosomal RNA small subunit methyltransferase E</fullName>
        <ecNumber evidence="10">2.1.1.193</ecNumber>
    </recommendedName>
</protein>
<comment type="caution">
    <text evidence="13">The sequence shown here is derived from an EMBL/GenBank/DDBJ whole genome shotgun (WGS) entry which is preliminary data.</text>
</comment>
<dbReference type="Gene3D" id="3.40.1280.10">
    <property type="match status" value="1"/>
</dbReference>
<feature type="domain" description="Ribosomal RNA small subunit methyltransferase E methyltransferase" evidence="11">
    <location>
        <begin position="73"/>
        <end position="230"/>
    </location>
</feature>
<dbReference type="SUPFAM" id="SSF75217">
    <property type="entry name" value="alpha/beta knot"/>
    <property type="match status" value="1"/>
</dbReference>
<feature type="domain" description="Ribosomal RNA small subunit methyltransferase E PUA-like" evidence="12">
    <location>
        <begin position="18"/>
        <end position="64"/>
    </location>
</feature>
<name>A0A4R2NY42_9FLAO</name>
<keyword evidence="4 10" id="KW-0698">rRNA processing</keyword>
<dbReference type="EC" id="2.1.1.193" evidence="10"/>
<keyword evidence="3 10" id="KW-0963">Cytoplasm</keyword>
<evidence type="ECO:0000256" key="3">
    <source>
        <dbReference type="ARBA" id="ARBA00022490"/>
    </source>
</evidence>
<keyword evidence="7 10" id="KW-0949">S-adenosyl-L-methionine</keyword>
<evidence type="ECO:0000256" key="8">
    <source>
        <dbReference type="ARBA" id="ARBA00025699"/>
    </source>
</evidence>
<gene>
    <name evidence="13" type="ORF">EV195_102339</name>
</gene>
<comment type="subcellular location">
    <subcellularLocation>
        <location evidence="1 10">Cytoplasm</location>
    </subcellularLocation>
</comment>
<dbReference type="InterPro" id="IPR006700">
    <property type="entry name" value="RsmE"/>
</dbReference>
<organism evidence="13 14">
    <name type="scientific">Tenacibaculum skagerrakense</name>
    <dbReference type="NCBI Taxonomy" id="186571"/>
    <lineage>
        <taxon>Bacteria</taxon>
        <taxon>Pseudomonadati</taxon>
        <taxon>Bacteroidota</taxon>
        <taxon>Flavobacteriia</taxon>
        <taxon>Flavobacteriales</taxon>
        <taxon>Flavobacteriaceae</taxon>
        <taxon>Tenacibaculum</taxon>
    </lineage>
</organism>